<dbReference type="eggNOG" id="ENOG502QY7G">
    <property type="taxonomic scope" value="Eukaryota"/>
</dbReference>
<dbReference type="GO" id="GO:0006391">
    <property type="term" value="P:transcription initiation at mitochondrial promoter"/>
    <property type="evidence" value="ECO:0007669"/>
    <property type="project" value="TreeGrafter"/>
</dbReference>
<evidence type="ECO:0000256" key="5">
    <source>
        <dbReference type="ARBA" id="ARBA00022691"/>
    </source>
</evidence>
<comment type="function">
    <text evidence="7">Mitochondrial transcription factor that confers selective promoter recognition on the core subunit of the yeast mitochondrial RNA polymerase. Interacts with DNA in a non-specific manner.</text>
</comment>
<dbReference type="PANTHER" id="PTHR11727:SF17">
    <property type="entry name" value="DIMETHYLADENOSINE TRANSFERASE 1, MITOCHONDRIAL"/>
    <property type="match status" value="1"/>
</dbReference>
<dbReference type="OMA" id="VDILDLW"/>
<keyword evidence="6" id="KW-0694">RNA-binding</keyword>
<dbReference type="Gene3D" id="1.10.8.100">
    <property type="entry name" value="Ribosomal RNA adenine dimethylase-like, domain 2"/>
    <property type="match status" value="1"/>
</dbReference>
<comment type="subcellular location">
    <subcellularLocation>
        <location evidence="1">Mitochondrion</location>
    </subcellularLocation>
</comment>
<evidence type="ECO:0000313" key="9">
    <source>
        <dbReference type="EMBL" id="KDN70039.1"/>
    </source>
</evidence>
<dbReference type="SUPFAM" id="SSF53335">
    <property type="entry name" value="S-adenosyl-L-methionine-dependent methyltransferases"/>
    <property type="match status" value="1"/>
</dbReference>
<dbReference type="Gene3D" id="3.40.50.150">
    <property type="entry name" value="Vaccinia Virus protein VP39"/>
    <property type="match status" value="1"/>
</dbReference>
<evidence type="ECO:0000256" key="6">
    <source>
        <dbReference type="ARBA" id="ARBA00022884"/>
    </source>
</evidence>
<dbReference type="InterPro" id="IPR001737">
    <property type="entry name" value="KsgA/Erm"/>
</dbReference>
<evidence type="ECO:0000256" key="8">
    <source>
        <dbReference type="SAM" id="MobiDB-lite"/>
    </source>
</evidence>
<dbReference type="OrthoDB" id="16079at2759"/>
<organism evidence="9 10">
    <name type="scientific">Colletotrichum sublineola</name>
    <name type="common">Sorghum anthracnose fungus</name>
    <dbReference type="NCBI Taxonomy" id="1173701"/>
    <lineage>
        <taxon>Eukaryota</taxon>
        <taxon>Fungi</taxon>
        <taxon>Dikarya</taxon>
        <taxon>Ascomycota</taxon>
        <taxon>Pezizomycotina</taxon>
        <taxon>Sordariomycetes</taxon>
        <taxon>Hypocreomycetidae</taxon>
        <taxon>Glomerellales</taxon>
        <taxon>Glomerellaceae</taxon>
        <taxon>Colletotrichum</taxon>
        <taxon>Colletotrichum graminicola species complex</taxon>
    </lineage>
</organism>
<dbReference type="GO" id="GO:0008168">
    <property type="term" value="F:methyltransferase activity"/>
    <property type="evidence" value="ECO:0007669"/>
    <property type="project" value="UniProtKB-KW"/>
</dbReference>
<keyword evidence="5" id="KW-0949">S-adenosyl-L-methionine</keyword>
<proteinExistence type="predicted"/>
<keyword evidence="4" id="KW-0808">Transferase</keyword>
<dbReference type="InterPro" id="IPR029063">
    <property type="entry name" value="SAM-dependent_MTases_sf"/>
</dbReference>
<dbReference type="GO" id="GO:0003723">
    <property type="term" value="F:RNA binding"/>
    <property type="evidence" value="ECO:0007669"/>
    <property type="project" value="UniProtKB-KW"/>
</dbReference>
<keyword evidence="3" id="KW-0489">Methyltransferase</keyword>
<gene>
    <name evidence="9" type="ORF">CSUB01_09626</name>
</gene>
<sequence>VSRQNSLILAFRPPQGCKRPHRLSTSQNTKLTQMFALRHAWEKPLLTRRLLARAAATSAAVPRPQLYRLSKSSVRETKTPTAVELANTGLWSTPAELKATRKASRGKKGKEKAKKRPVADKARVNIVSDELCDDIIKYIGPTLERHRGCDLVDLNPGAGIWSTKLHDFLQPRSHILMEPDADLYRPFLEPLLQRPNTQLLPQSGILWKELNETLSNVLDQTPRPRDPAAVPERNDTLLVTANLSFYPKKRYRSFDSVAQLVLYQLIKSIQNGALFQKYGLVRMLIWTAPEESRVFLPKSVQNRKKTAIDVELACEWFAEVASRDVPLDNKPDTWYVRDRWIDIDSTRNALARMKASGLVMPEGRMQKMTKRFEEYAAAHDGPQAGVQTPHLARPYLLELEELERTCRDLSYEKMTPKDRKRLQWLRHQSKRHEEYAETYRDLMEEMKAIAQLRQSIGDGDGQGKAALEAEVAARNQAWNEKVKALGKNLLIDFRLIRDNLHVFRQDPPAMLWDRRPYEPLAVRVDEFFPNVECSLLDIQPKAMHPLLRQTGPGTSRAGDAFGMMQRAILNATKDPVSRSVSRMWPGAGEGMLPHCPSLRDAAQGGLPGTGDGEICARALNEKQWTELLEAFVAWPFRPSYHQLIGRLADDVESHDDDSNGGGSSFSADSML</sequence>
<dbReference type="AlphaFoldDB" id="A0A066XQQ8"/>
<protein>
    <recommendedName>
        <fullName evidence="2">Mitochondrial transcription factor 1</fullName>
    </recommendedName>
</protein>
<dbReference type="GO" id="GO:0005759">
    <property type="term" value="C:mitochondrial matrix"/>
    <property type="evidence" value="ECO:0007669"/>
    <property type="project" value="TreeGrafter"/>
</dbReference>
<dbReference type="Proteomes" id="UP000027238">
    <property type="component" value="Unassembled WGS sequence"/>
</dbReference>
<evidence type="ECO:0000256" key="1">
    <source>
        <dbReference type="ARBA" id="ARBA00004173"/>
    </source>
</evidence>
<evidence type="ECO:0000256" key="7">
    <source>
        <dbReference type="ARBA" id="ARBA00024915"/>
    </source>
</evidence>
<dbReference type="GO" id="GO:0032259">
    <property type="term" value="P:methylation"/>
    <property type="evidence" value="ECO:0007669"/>
    <property type="project" value="UniProtKB-KW"/>
</dbReference>
<dbReference type="PANTHER" id="PTHR11727">
    <property type="entry name" value="DIMETHYLADENOSINE TRANSFERASE"/>
    <property type="match status" value="1"/>
</dbReference>
<evidence type="ECO:0000256" key="3">
    <source>
        <dbReference type="ARBA" id="ARBA00022603"/>
    </source>
</evidence>
<evidence type="ECO:0000313" key="10">
    <source>
        <dbReference type="Proteomes" id="UP000027238"/>
    </source>
</evidence>
<comment type="caution">
    <text evidence="9">The sequence shown here is derived from an EMBL/GenBank/DDBJ whole genome shotgun (WGS) entry which is preliminary data.</text>
</comment>
<accession>A0A066XQQ8</accession>
<dbReference type="EMBL" id="JMSE01000410">
    <property type="protein sequence ID" value="KDN70039.1"/>
    <property type="molecule type" value="Genomic_DNA"/>
</dbReference>
<evidence type="ECO:0000256" key="4">
    <source>
        <dbReference type="ARBA" id="ARBA00022679"/>
    </source>
</evidence>
<feature type="region of interest" description="Disordered" evidence="8">
    <location>
        <begin position="652"/>
        <end position="671"/>
    </location>
</feature>
<dbReference type="GO" id="GO:0034245">
    <property type="term" value="C:mitochondrial DNA-directed RNA polymerase complex"/>
    <property type="evidence" value="ECO:0007669"/>
    <property type="project" value="TreeGrafter"/>
</dbReference>
<feature type="region of interest" description="Disordered" evidence="8">
    <location>
        <begin position="96"/>
        <end position="117"/>
    </location>
</feature>
<dbReference type="HOGENOM" id="CLU_014537_1_0_1"/>
<dbReference type="InterPro" id="IPR023165">
    <property type="entry name" value="rRNA_Ade_diMease-like_C"/>
</dbReference>
<evidence type="ECO:0000256" key="2">
    <source>
        <dbReference type="ARBA" id="ARBA00013836"/>
    </source>
</evidence>
<dbReference type="GO" id="GO:0034246">
    <property type="term" value="F:mitochondrial transcription factor activity"/>
    <property type="evidence" value="ECO:0007669"/>
    <property type="project" value="TreeGrafter"/>
</dbReference>
<name>A0A066XQQ8_COLSU</name>
<keyword evidence="10" id="KW-1185">Reference proteome</keyword>
<feature type="non-terminal residue" evidence="9">
    <location>
        <position position="1"/>
    </location>
</feature>
<feature type="compositionally biased region" description="Basic residues" evidence="8">
    <location>
        <begin position="100"/>
        <end position="116"/>
    </location>
</feature>
<reference evidence="10" key="1">
    <citation type="journal article" date="2014" name="Genome Announc.">
        <title>Draft genome sequence of Colletotrichum sublineola, a destructive pathogen of cultivated sorghum.</title>
        <authorList>
            <person name="Baroncelli R."/>
            <person name="Sanz-Martin J.M."/>
            <person name="Rech G.E."/>
            <person name="Sukno S.A."/>
            <person name="Thon M.R."/>
        </authorList>
    </citation>
    <scope>NUCLEOTIDE SEQUENCE [LARGE SCALE GENOMIC DNA]</scope>
    <source>
        <strain evidence="10">TX430BB</strain>
    </source>
</reference>